<sequence>MKRLLQDIRHLAYVSVQRQRYTPVGAHGWTTTSHHSLLTRTLPWFLQLLFFFAAFGLFTFRYQTVATDQACTLRLFSYSPVIDAGVIRYTSYNIAGDFEEPSIYRGRPTNETEAAWEALYMTPGINIPQEKLPLLNKSSAVNWLRTPKDKGDGYVGYLEVFHQLHCLNMIRLKIYQKEYEEEFGYPPSQFEPEKAAVTATHIGELQKSVNQDVADSTTMVDHCLESLRLSMMCTADVTPVMIVVDDTAPLGRWVDFTTMHKCRNFWDIRAWVDQNKRVTGLGPTVCSSHASQALHPIVAILIFWGSGL</sequence>
<feature type="transmembrane region" description="Helical" evidence="3">
    <location>
        <begin position="44"/>
        <end position="62"/>
    </location>
</feature>
<comment type="pathway">
    <text evidence="1">Mycotoxin biosynthesis.</text>
</comment>
<comment type="similarity">
    <text evidence="2">Belongs to the ustYa family.</text>
</comment>
<keyword evidence="3" id="KW-0812">Transmembrane</keyword>
<dbReference type="PANTHER" id="PTHR33365">
    <property type="entry name" value="YALI0B05434P"/>
    <property type="match status" value="1"/>
</dbReference>
<dbReference type="GO" id="GO:0043386">
    <property type="term" value="P:mycotoxin biosynthetic process"/>
    <property type="evidence" value="ECO:0007669"/>
    <property type="project" value="InterPro"/>
</dbReference>
<organism evidence="4 5">
    <name type="scientific">Petromyces alliaceus</name>
    <name type="common">Aspergillus alliaceus</name>
    <dbReference type="NCBI Taxonomy" id="209559"/>
    <lineage>
        <taxon>Eukaryota</taxon>
        <taxon>Fungi</taxon>
        <taxon>Dikarya</taxon>
        <taxon>Ascomycota</taxon>
        <taxon>Pezizomycotina</taxon>
        <taxon>Eurotiomycetes</taxon>
        <taxon>Eurotiomycetidae</taxon>
        <taxon>Eurotiales</taxon>
        <taxon>Aspergillaceae</taxon>
        <taxon>Aspergillus</taxon>
        <taxon>Aspergillus subgen. Circumdati</taxon>
    </lineage>
</organism>
<evidence type="ECO:0000256" key="2">
    <source>
        <dbReference type="ARBA" id="ARBA00035112"/>
    </source>
</evidence>
<dbReference type="AlphaFoldDB" id="A0A8H6ACK7"/>
<keyword evidence="5" id="KW-1185">Reference proteome</keyword>
<dbReference type="PANTHER" id="PTHR33365:SF4">
    <property type="entry name" value="CYCLOCHLOROTINE BIOSYNTHESIS PROTEIN O"/>
    <property type="match status" value="1"/>
</dbReference>
<keyword evidence="3" id="KW-1133">Transmembrane helix</keyword>
<evidence type="ECO:0000313" key="5">
    <source>
        <dbReference type="Proteomes" id="UP000541154"/>
    </source>
</evidence>
<name>A0A8H6ACK7_PETAA</name>
<dbReference type="EMBL" id="SPNV01000013">
    <property type="protein sequence ID" value="KAF5865987.1"/>
    <property type="molecule type" value="Genomic_DNA"/>
</dbReference>
<dbReference type="InterPro" id="IPR021765">
    <property type="entry name" value="UstYa-like"/>
</dbReference>
<gene>
    <name evidence="4" type="ORF">ETB97_001565</name>
</gene>
<evidence type="ECO:0000313" key="4">
    <source>
        <dbReference type="EMBL" id="KAF5865987.1"/>
    </source>
</evidence>
<keyword evidence="3" id="KW-0472">Membrane</keyword>
<reference evidence="4 5" key="1">
    <citation type="submission" date="2019-04" db="EMBL/GenBank/DDBJ databases">
        <title>Aspergillus burnettii sp. nov., novel species from soil in southeast Queensland.</title>
        <authorList>
            <person name="Gilchrist C.L.M."/>
            <person name="Pitt J.I."/>
            <person name="Lange L."/>
            <person name="Lacey H.J."/>
            <person name="Vuong D."/>
            <person name="Midgley D.J."/>
            <person name="Greenfield P."/>
            <person name="Bradbury M."/>
            <person name="Lacey E."/>
            <person name="Busk P.K."/>
            <person name="Pilgaard B."/>
            <person name="Chooi Y.H."/>
            <person name="Piggott A.M."/>
        </authorList>
    </citation>
    <scope>NUCLEOTIDE SEQUENCE [LARGE SCALE GENOMIC DNA]</scope>
    <source>
        <strain evidence="4 5">FRR 5400</strain>
    </source>
</reference>
<evidence type="ECO:0008006" key="6">
    <source>
        <dbReference type="Google" id="ProtNLM"/>
    </source>
</evidence>
<evidence type="ECO:0000256" key="1">
    <source>
        <dbReference type="ARBA" id="ARBA00004685"/>
    </source>
</evidence>
<evidence type="ECO:0000256" key="3">
    <source>
        <dbReference type="SAM" id="Phobius"/>
    </source>
</evidence>
<proteinExistence type="inferred from homology"/>
<accession>A0A8H6ACK7</accession>
<protein>
    <recommendedName>
        <fullName evidence="6">Tat pathway signal sequence</fullName>
    </recommendedName>
</protein>
<dbReference type="Proteomes" id="UP000541154">
    <property type="component" value="Unassembled WGS sequence"/>
</dbReference>
<comment type="caution">
    <text evidence="4">The sequence shown here is derived from an EMBL/GenBank/DDBJ whole genome shotgun (WGS) entry which is preliminary data.</text>
</comment>
<dbReference type="Pfam" id="PF11807">
    <property type="entry name" value="UstYa"/>
    <property type="match status" value="1"/>
</dbReference>